<keyword evidence="1" id="KW-0408">Iron</keyword>
<keyword evidence="4" id="KW-1185">Reference proteome</keyword>
<evidence type="ECO:0000313" key="3">
    <source>
        <dbReference type="EMBL" id="MBC3915874.1"/>
    </source>
</evidence>
<reference evidence="3 4" key="1">
    <citation type="submission" date="2020-08" db="EMBL/GenBank/DDBJ databases">
        <title>Novel species isolated from subtropical streams in China.</title>
        <authorList>
            <person name="Lu H."/>
        </authorList>
    </citation>
    <scope>NUCLEOTIDE SEQUENCE [LARGE SCALE GENOMIC DNA]</scope>
    <source>
        <strain evidence="3 4">CY18W</strain>
    </source>
</reference>
<proteinExistence type="predicted"/>
<dbReference type="RefSeq" id="WP_186945146.1">
    <property type="nucleotide sequence ID" value="NZ_JACOGF010000001.1"/>
</dbReference>
<dbReference type="InterPro" id="IPR007167">
    <property type="entry name" value="Fe-transptr_FeoA-like"/>
</dbReference>
<feature type="domain" description="Ferrous iron transporter FeoA-like" evidence="2">
    <location>
        <begin position="12"/>
        <end position="93"/>
    </location>
</feature>
<dbReference type="Pfam" id="PF04023">
    <property type="entry name" value="FeoA"/>
    <property type="match status" value="1"/>
</dbReference>
<dbReference type="PANTHER" id="PTHR42954:SF2">
    <property type="entry name" value="FE(2+) TRANSPORT PROTEIN A"/>
    <property type="match status" value="1"/>
</dbReference>
<comment type="caution">
    <text evidence="3">The sequence shown here is derived from an EMBL/GenBank/DDBJ whole genome shotgun (WGS) entry which is preliminary data.</text>
</comment>
<dbReference type="InterPro" id="IPR052713">
    <property type="entry name" value="FeoA"/>
</dbReference>
<dbReference type="InterPro" id="IPR038157">
    <property type="entry name" value="FeoA_core_dom"/>
</dbReference>
<dbReference type="PANTHER" id="PTHR42954">
    <property type="entry name" value="FE(2+) TRANSPORT PROTEIN A"/>
    <property type="match status" value="1"/>
</dbReference>
<gene>
    <name evidence="3" type="ORF">H8L32_00120</name>
</gene>
<dbReference type="SMART" id="SM00899">
    <property type="entry name" value="FeoA"/>
    <property type="match status" value="1"/>
</dbReference>
<evidence type="ECO:0000259" key="2">
    <source>
        <dbReference type="SMART" id="SM00899"/>
    </source>
</evidence>
<dbReference type="InterPro" id="IPR008988">
    <property type="entry name" value="Transcriptional_repressor_C"/>
</dbReference>
<sequence length="99" mass="10709">MHDLSFEQTGAITLNQMKVGDSGIVLDVQDQDHAKSDAAFNITRRLKELGFVKGEPVKVLHKGYFGGEPLAVRIGQSTFALRNFEAALIGVTHSGKVGK</sequence>
<name>A0ABR6ZIZ2_9BURK</name>
<protein>
    <submittedName>
        <fullName evidence="3">Ferrous iron transport protein A</fullName>
    </submittedName>
</protein>
<organism evidence="3 4">
    <name type="scientific">Undibacterium hunanense</name>
    <dbReference type="NCBI Taxonomy" id="2762292"/>
    <lineage>
        <taxon>Bacteria</taxon>
        <taxon>Pseudomonadati</taxon>
        <taxon>Pseudomonadota</taxon>
        <taxon>Betaproteobacteria</taxon>
        <taxon>Burkholderiales</taxon>
        <taxon>Oxalobacteraceae</taxon>
        <taxon>Undibacterium</taxon>
    </lineage>
</organism>
<evidence type="ECO:0000256" key="1">
    <source>
        <dbReference type="ARBA" id="ARBA00023004"/>
    </source>
</evidence>
<dbReference type="Proteomes" id="UP000650424">
    <property type="component" value="Unassembled WGS sequence"/>
</dbReference>
<accession>A0ABR6ZIZ2</accession>
<dbReference type="SUPFAM" id="SSF50037">
    <property type="entry name" value="C-terminal domain of transcriptional repressors"/>
    <property type="match status" value="1"/>
</dbReference>
<evidence type="ECO:0000313" key="4">
    <source>
        <dbReference type="Proteomes" id="UP000650424"/>
    </source>
</evidence>
<dbReference type="Gene3D" id="2.30.30.90">
    <property type="match status" value="1"/>
</dbReference>
<dbReference type="EMBL" id="JACOGF010000001">
    <property type="protein sequence ID" value="MBC3915874.1"/>
    <property type="molecule type" value="Genomic_DNA"/>
</dbReference>